<dbReference type="InterPro" id="IPR008918">
    <property type="entry name" value="HhH2"/>
</dbReference>
<keyword evidence="11 16" id="KW-0239">DNA-directed DNA polymerase</keyword>
<evidence type="ECO:0000256" key="13">
    <source>
        <dbReference type="ARBA" id="ARBA00023204"/>
    </source>
</evidence>
<dbReference type="InterPro" id="IPR002298">
    <property type="entry name" value="DNA_polymerase_A"/>
</dbReference>
<dbReference type="NCBIfam" id="TIGR00593">
    <property type="entry name" value="pola"/>
    <property type="match status" value="1"/>
</dbReference>
<dbReference type="PANTHER" id="PTHR10133:SF27">
    <property type="entry name" value="DNA POLYMERASE NU"/>
    <property type="match status" value="1"/>
</dbReference>
<evidence type="ECO:0000256" key="14">
    <source>
        <dbReference type="ARBA" id="ARBA00049244"/>
    </source>
</evidence>
<dbReference type="CDD" id="cd09859">
    <property type="entry name" value="PIN_53EXO"/>
    <property type="match status" value="1"/>
</dbReference>
<dbReference type="FunFam" id="1.20.1060.10:FF:000001">
    <property type="entry name" value="DNA polymerase I"/>
    <property type="match status" value="1"/>
</dbReference>
<dbReference type="SUPFAM" id="SSF56672">
    <property type="entry name" value="DNA/RNA polymerases"/>
    <property type="match status" value="1"/>
</dbReference>
<evidence type="ECO:0000256" key="1">
    <source>
        <dbReference type="ARBA" id="ARBA00007705"/>
    </source>
</evidence>
<evidence type="ECO:0000259" key="17">
    <source>
        <dbReference type="SMART" id="SM00474"/>
    </source>
</evidence>
<dbReference type="SUPFAM" id="SSF47807">
    <property type="entry name" value="5' to 3' exonuclease, C-terminal subdomain"/>
    <property type="match status" value="1"/>
</dbReference>
<evidence type="ECO:0000256" key="6">
    <source>
        <dbReference type="ARBA" id="ARBA00022705"/>
    </source>
</evidence>
<dbReference type="InterPro" id="IPR002562">
    <property type="entry name" value="3'-5'_exonuclease_dom"/>
</dbReference>
<dbReference type="InterPro" id="IPR002421">
    <property type="entry name" value="5-3_exonuclease"/>
</dbReference>
<gene>
    <name evidence="16 20" type="primary">polA</name>
    <name evidence="20" type="ORF">HXX08_05825</name>
    <name evidence="21" type="ORF">OZ401_000512</name>
</gene>
<proteinExistence type="inferred from homology"/>
<evidence type="ECO:0000313" key="23">
    <source>
        <dbReference type="Proteomes" id="UP001431572"/>
    </source>
</evidence>
<comment type="catalytic activity">
    <reaction evidence="14 16">
        <text>DNA(n) + a 2'-deoxyribonucleoside 5'-triphosphate = DNA(n+1) + diphosphate</text>
        <dbReference type="Rhea" id="RHEA:22508"/>
        <dbReference type="Rhea" id="RHEA-COMP:17339"/>
        <dbReference type="Rhea" id="RHEA-COMP:17340"/>
        <dbReference type="ChEBI" id="CHEBI:33019"/>
        <dbReference type="ChEBI" id="CHEBI:61560"/>
        <dbReference type="ChEBI" id="CHEBI:173112"/>
        <dbReference type="EC" id="2.7.7.7"/>
    </reaction>
</comment>
<comment type="function">
    <text evidence="16">In addition to polymerase activity, this DNA polymerase exhibits 3'-5' and 5'-3' exonuclease activity.</text>
</comment>
<dbReference type="Proteomes" id="UP001431572">
    <property type="component" value="Chromosome 1"/>
</dbReference>
<reference evidence="20 22" key="1">
    <citation type="submission" date="2020-06" db="EMBL/GenBank/DDBJ databases">
        <title>Anoxygenic phototrophic Chloroflexota member uses a Type I reaction center.</title>
        <authorList>
            <person name="Tsuji J.M."/>
            <person name="Shaw N.A."/>
            <person name="Nagashima S."/>
            <person name="Venkiteswaran J."/>
            <person name="Schiff S.L."/>
            <person name="Hanada S."/>
            <person name="Tank M."/>
            <person name="Neufeld J.D."/>
        </authorList>
    </citation>
    <scope>NUCLEOTIDE SEQUENCE [LARGE SCALE GENOMIC DNA]</scope>
    <source>
        <strain evidence="20">L227-S17</strain>
    </source>
</reference>
<dbReference type="SUPFAM" id="SSF53098">
    <property type="entry name" value="Ribonuclease H-like"/>
    <property type="match status" value="1"/>
</dbReference>
<dbReference type="CDD" id="cd09898">
    <property type="entry name" value="H3TH_53EXO"/>
    <property type="match status" value="1"/>
</dbReference>
<evidence type="ECO:0000256" key="15">
    <source>
        <dbReference type="NCBIfam" id="TIGR00593"/>
    </source>
</evidence>
<reference evidence="21" key="2">
    <citation type="journal article" date="2024" name="Nature">
        <title>Anoxygenic phototroph of the Chloroflexota uses a type I reaction centre.</title>
        <authorList>
            <person name="Tsuji J.M."/>
            <person name="Shaw N.A."/>
            <person name="Nagashima S."/>
            <person name="Venkiteswaran J.J."/>
            <person name="Schiff S.L."/>
            <person name="Watanabe T."/>
            <person name="Fukui M."/>
            <person name="Hanada S."/>
            <person name="Tank M."/>
            <person name="Neufeld J.D."/>
        </authorList>
    </citation>
    <scope>NUCLEOTIDE SEQUENCE</scope>
    <source>
        <strain evidence="21">L227-S17</strain>
    </source>
</reference>
<evidence type="ECO:0000256" key="2">
    <source>
        <dbReference type="ARBA" id="ARBA00012417"/>
    </source>
</evidence>
<dbReference type="InterPro" id="IPR001098">
    <property type="entry name" value="DNA-dir_DNA_pol_A_palm_dom"/>
</dbReference>
<keyword evidence="10 16" id="KW-0269">Exonuclease</keyword>
<dbReference type="GO" id="GO:0003887">
    <property type="term" value="F:DNA-directed DNA polymerase activity"/>
    <property type="evidence" value="ECO:0007669"/>
    <property type="project" value="UniProtKB-UniRule"/>
</dbReference>
<keyword evidence="8 16" id="KW-0227">DNA damage</keyword>
<dbReference type="GO" id="GO:0008408">
    <property type="term" value="F:3'-5' exonuclease activity"/>
    <property type="evidence" value="ECO:0007669"/>
    <property type="project" value="UniProtKB-UniRule"/>
</dbReference>
<keyword evidence="4 16" id="KW-0808">Transferase</keyword>
<dbReference type="SMART" id="SM00279">
    <property type="entry name" value="HhH2"/>
    <property type="match status" value="1"/>
</dbReference>
<organism evidence="20 22">
    <name type="scientific">Candidatus Chlorohelix allophototropha</name>
    <dbReference type="NCBI Taxonomy" id="3003348"/>
    <lineage>
        <taxon>Bacteria</taxon>
        <taxon>Bacillati</taxon>
        <taxon>Chloroflexota</taxon>
        <taxon>Chloroflexia</taxon>
        <taxon>Candidatus Chloroheliales</taxon>
        <taxon>Candidatus Chloroheliaceae</taxon>
        <taxon>Candidatus Chlorohelix</taxon>
    </lineage>
</organism>
<dbReference type="RefSeq" id="WP_341469152.1">
    <property type="nucleotide sequence ID" value="NZ_CP128399.1"/>
</dbReference>
<dbReference type="EMBL" id="CP128399">
    <property type="protein sequence ID" value="WJW67253.1"/>
    <property type="molecule type" value="Genomic_DNA"/>
</dbReference>
<dbReference type="GO" id="GO:0006261">
    <property type="term" value="P:DNA-templated DNA replication"/>
    <property type="evidence" value="ECO:0007669"/>
    <property type="project" value="UniProtKB-UniRule"/>
</dbReference>
<dbReference type="SMART" id="SM00475">
    <property type="entry name" value="53EXOc"/>
    <property type="match status" value="1"/>
</dbReference>
<evidence type="ECO:0000256" key="5">
    <source>
        <dbReference type="ARBA" id="ARBA00022695"/>
    </source>
</evidence>
<protein>
    <recommendedName>
        <fullName evidence="3 15">DNA polymerase I</fullName>
        <ecNumber evidence="2 15">2.7.7.7</ecNumber>
    </recommendedName>
</protein>
<keyword evidence="5 16" id="KW-0548">Nucleotidyltransferase</keyword>
<dbReference type="PANTHER" id="PTHR10133">
    <property type="entry name" value="DNA POLYMERASE I"/>
    <property type="match status" value="1"/>
</dbReference>
<evidence type="ECO:0000256" key="12">
    <source>
        <dbReference type="ARBA" id="ARBA00023125"/>
    </source>
</evidence>
<dbReference type="Gene3D" id="3.40.50.1010">
    <property type="entry name" value="5'-nuclease"/>
    <property type="match status" value="1"/>
</dbReference>
<evidence type="ECO:0000256" key="10">
    <source>
        <dbReference type="ARBA" id="ARBA00022839"/>
    </source>
</evidence>
<dbReference type="InterPro" id="IPR043502">
    <property type="entry name" value="DNA/RNA_pol_sf"/>
</dbReference>
<dbReference type="Pfam" id="PF00476">
    <property type="entry name" value="DNA_pol_A"/>
    <property type="match status" value="1"/>
</dbReference>
<dbReference type="Gene3D" id="3.30.420.10">
    <property type="entry name" value="Ribonuclease H-like superfamily/Ribonuclease H"/>
    <property type="match status" value="1"/>
</dbReference>
<accession>A0A8T7M1A6</accession>
<comment type="similarity">
    <text evidence="1 16">Belongs to the DNA polymerase type-A family.</text>
</comment>
<dbReference type="SMART" id="SM00482">
    <property type="entry name" value="POLAc"/>
    <property type="match status" value="1"/>
</dbReference>
<dbReference type="Gene3D" id="1.20.1060.10">
    <property type="entry name" value="Taq DNA Polymerase, Chain T, domain 4"/>
    <property type="match status" value="1"/>
</dbReference>
<feature type="domain" description="5'-3' exonuclease" evidence="18">
    <location>
        <begin position="6"/>
        <end position="271"/>
    </location>
</feature>
<dbReference type="InterPro" id="IPR020045">
    <property type="entry name" value="DNA_polI_H3TH"/>
</dbReference>
<dbReference type="FunFam" id="1.10.150.20:FF:000002">
    <property type="entry name" value="DNA polymerase I"/>
    <property type="match status" value="1"/>
</dbReference>
<keyword evidence="9 16" id="KW-0378">Hydrolase</keyword>
<name>A0A8T7M1A6_9CHLR</name>
<dbReference type="SUPFAM" id="SSF88723">
    <property type="entry name" value="PIN domain-like"/>
    <property type="match status" value="1"/>
</dbReference>
<dbReference type="InterPro" id="IPR029060">
    <property type="entry name" value="PIN-like_dom_sf"/>
</dbReference>
<dbReference type="GO" id="GO:0008409">
    <property type="term" value="F:5'-3' exonuclease activity"/>
    <property type="evidence" value="ECO:0007669"/>
    <property type="project" value="UniProtKB-UniRule"/>
</dbReference>
<keyword evidence="6 16" id="KW-0235">DNA replication</keyword>
<dbReference type="InterPro" id="IPR019760">
    <property type="entry name" value="DNA-dir_DNA_pol_A_CS"/>
</dbReference>
<dbReference type="EMBL" id="JACATZ010000001">
    <property type="protein sequence ID" value="NWJ45381.1"/>
    <property type="molecule type" value="Genomic_DNA"/>
</dbReference>
<evidence type="ECO:0000313" key="22">
    <source>
        <dbReference type="Proteomes" id="UP000521676"/>
    </source>
</evidence>
<dbReference type="SMART" id="SM00474">
    <property type="entry name" value="35EXOc"/>
    <property type="match status" value="1"/>
</dbReference>
<evidence type="ECO:0000256" key="16">
    <source>
        <dbReference type="RuleBase" id="RU004460"/>
    </source>
</evidence>
<keyword evidence="23" id="KW-1185">Reference proteome</keyword>
<evidence type="ECO:0000259" key="18">
    <source>
        <dbReference type="SMART" id="SM00475"/>
    </source>
</evidence>
<dbReference type="CDD" id="cd08637">
    <property type="entry name" value="DNA_pol_A_pol_I_C"/>
    <property type="match status" value="1"/>
</dbReference>
<evidence type="ECO:0000256" key="8">
    <source>
        <dbReference type="ARBA" id="ARBA00022763"/>
    </source>
</evidence>
<dbReference type="Proteomes" id="UP000521676">
    <property type="component" value="Unassembled WGS sequence"/>
</dbReference>
<evidence type="ECO:0000259" key="19">
    <source>
        <dbReference type="SMART" id="SM00482"/>
    </source>
</evidence>
<evidence type="ECO:0000256" key="3">
    <source>
        <dbReference type="ARBA" id="ARBA00020311"/>
    </source>
</evidence>
<dbReference type="GO" id="GO:0006302">
    <property type="term" value="P:double-strand break repair"/>
    <property type="evidence" value="ECO:0007669"/>
    <property type="project" value="TreeGrafter"/>
</dbReference>
<keyword evidence="12 16" id="KW-0238">DNA-binding</keyword>
<evidence type="ECO:0000313" key="20">
    <source>
        <dbReference type="EMBL" id="NWJ45381.1"/>
    </source>
</evidence>
<dbReference type="EC" id="2.7.7.7" evidence="2 15"/>
<dbReference type="AlphaFoldDB" id="A0A8T7M1A6"/>
<evidence type="ECO:0000256" key="9">
    <source>
        <dbReference type="ARBA" id="ARBA00022801"/>
    </source>
</evidence>
<dbReference type="GO" id="GO:0003677">
    <property type="term" value="F:DNA binding"/>
    <property type="evidence" value="ECO:0007669"/>
    <property type="project" value="UniProtKB-UniRule"/>
</dbReference>
<dbReference type="Pfam" id="PF01612">
    <property type="entry name" value="DNA_pol_A_exo1"/>
    <property type="match status" value="1"/>
</dbReference>
<sequence>MSSQSNKPRLMLIDGFGLIFRAYHAVPPGLVTSRGELTNATFGFTSMLLEVLRREMPQYIVMAFDTGRTFRHDDYVEYKANRSEMPEDLRGQLARIREIVEALGISIHEAVGFEADDVIGTLARQAEMMGLEVLIITGDNDLLQLVNKHTHAALPGAGPKARFSEVRYFDVDKVKEKYTFSPEYIPDYKAITGDKSDNIPGIPGLGEVTARKLINLYGHLDNIYAHLAEIKPPKVQTALETFREQALKSKYLATIVTEVPIKLDLDMARAHQMDRDRVVNIFREVEFRSLLNHLPDAPAIVKASTKVSNKNEQLNLWDMPEVAPEAPETKPETESKYKLIRDSSALAKLVERVRQTSVLSFDTETTSEDPMRANLVGVSIAPTPDESYYIPIGHVKAVSSAVFELLPDQLEWEEVRPVLEELFNDSHIRKIAHHAKYDLAILQRHGMALERLDISFDTMLAAQIAGKTSSRLKDLAFEELGVEMTRIDALIGSGKNQTTMDRVPIETAGQYAAADADNTLKLVSVFEKDLSLNKLEKVFHEIEMPLIPVLTGMELVGVALDTARLGTLSTSLYQKISELEKNIFNEVGHQFNINSPDQLGKVLFEELGLQGGKKTATKKFSTDKKTLDTLRGAHAVVDLVLEYRQFGKLKSTYVDSLPLLLNLETGRVHTSFQQIGASSGRMSSNNPNLQNIPIRTEIGREVRRAFIADNISNKRLFGNDKAILVSADYSQIELRLLAHLTGDERLTSAFLANKDIHRATAADVFGIPEEQVTDDMRRVAKTVNFGIIYGLSAFGLTQQINITYQEAAAFIENYKAKYPSVWHYLESTPEEARKTGFVQTLFGRRRYMPELNAGNPILRKEAERAAINMPVQGTAADIVKIAMRRVWDALNSQKLRAKLLLQVHDELVFEAPESELPELAALVHTHMEAVEKDVQLSVPLKADLKYGLNWGEMEKYAL</sequence>
<dbReference type="FunFam" id="3.40.50.1010:FF:000001">
    <property type="entry name" value="DNA polymerase I"/>
    <property type="match status" value="1"/>
</dbReference>
<dbReference type="InterPro" id="IPR036279">
    <property type="entry name" value="5-3_exonuclease_C_sf"/>
</dbReference>
<evidence type="ECO:0000313" key="21">
    <source>
        <dbReference type="EMBL" id="WJW67253.1"/>
    </source>
</evidence>
<dbReference type="Pfam" id="PF01367">
    <property type="entry name" value="5_3_exonuc"/>
    <property type="match status" value="1"/>
</dbReference>
<dbReference type="Pfam" id="PF02739">
    <property type="entry name" value="5_3_exonuc_N"/>
    <property type="match status" value="1"/>
</dbReference>
<keyword evidence="13 16" id="KW-0234">DNA repair</keyword>
<dbReference type="PRINTS" id="PR00868">
    <property type="entry name" value="DNAPOLI"/>
</dbReference>
<dbReference type="Gene3D" id="3.30.70.370">
    <property type="match status" value="1"/>
</dbReference>
<dbReference type="InterPro" id="IPR012337">
    <property type="entry name" value="RNaseH-like_sf"/>
</dbReference>
<dbReference type="InterPro" id="IPR020046">
    <property type="entry name" value="5-3_exonucl_a-hlix_arch_N"/>
</dbReference>
<dbReference type="InterPro" id="IPR018320">
    <property type="entry name" value="DNA_polymerase_1"/>
</dbReference>
<keyword evidence="7" id="KW-0540">Nuclease</keyword>
<feature type="domain" description="DNA-directed DNA polymerase family A palm" evidence="19">
    <location>
        <begin position="699"/>
        <end position="915"/>
    </location>
</feature>
<dbReference type="FunFam" id="1.10.150.20:FF:000003">
    <property type="entry name" value="DNA polymerase I"/>
    <property type="match status" value="1"/>
</dbReference>
<dbReference type="PROSITE" id="PS00447">
    <property type="entry name" value="DNA_POLYMERASE_A"/>
    <property type="match status" value="1"/>
</dbReference>
<dbReference type="NCBIfam" id="NF004397">
    <property type="entry name" value="PRK05755.1"/>
    <property type="match status" value="1"/>
</dbReference>
<dbReference type="InterPro" id="IPR036397">
    <property type="entry name" value="RNaseH_sf"/>
</dbReference>
<evidence type="ECO:0000256" key="4">
    <source>
        <dbReference type="ARBA" id="ARBA00022679"/>
    </source>
</evidence>
<dbReference type="CDD" id="cd06139">
    <property type="entry name" value="DNA_polA_I_Ecoli_like_exo"/>
    <property type="match status" value="1"/>
</dbReference>
<evidence type="ECO:0000256" key="11">
    <source>
        <dbReference type="ARBA" id="ARBA00022932"/>
    </source>
</evidence>
<dbReference type="Gene3D" id="1.10.150.20">
    <property type="entry name" value="5' to 3' exonuclease, C-terminal subdomain"/>
    <property type="match status" value="2"/>
</dbReference>
<feature type="domain" description="3'-5' exonuclease" evidence="17">
    <location>
        <begin position="337"/>
        <end position="531"/>
    </location>
</feature>
<evidence type="ECO:0000256" key="7">
    <source>
        <dbReference type="ARBA" id="ARBA00022722"/>
    </source>
</evidence>